<dbReference type="Proteomes" id="UP000755667">
    <property type="component" value="Unassembled WGS sequence"/>
</dbReference>
<proteinExistence type="predicted"/>
<keyword evidence="4" id="KW-1185">Reference proteome</keyword>
<reference evidence="1 4" key="1">
    <citation type="submission" date="2021-01" db="EMBL/GenBank/DDBJ databases">
        <title>Diatom-associated Roseobacters Show Island Model of Population Structure.</title>
        <authorList>
            <person name="Qu L."/>
            <person name="Feng X."/>
            <person name="Chen Y."/>
            <person name="Li L."/>
            <person name="Wang X."/>
            <person name="Hu Z."/>
            <person name="Wang H."/>
            <person name="Luo H."/>
        </authorList>
    </citation>
    <scope>NUCLEOTIDE SEQUENCE</scope>
    <source>
        <strain evidence="2 4">CC28-63</strain>
        <strain evidence="1">CC28-69</strain>
    </source>
</reference>
<dbReference type="AlphaFoldDB" id="A0A9Q2NZ61"/>
<name>A0A9Q2NZ61_9RHOB</name>
<organism evidence="1 3">
    <name type="scientific">Marivita cryptomonadis</name>
    <dbReference type="NCBI Taxonomy" id="505252"/>
    <lineage>
        <taxon>Bacteria</taxon>
        <taxon>Pseudomonadati</taxon>
        <taxon>Pseudomonadota</taxon>
        <taxon>Alphaproteobacteria</taxon>
        <taxon>Rhodobacterales</taxon>
        <taxon>Roseobacteraceae</taxon>
        <taxon>Marivita</taxon>
    </lineage>
</organism>
<dbReference type="EMBL" id="JAFBXE010000010">
    <property type="protein sequence ID" value="MBM2413623.1"/>
    <property type="molecule type" value="Genomic_DNA"/>
</dbReference>
<evidence type="ECO:0000313" key="2">
    <source>
        <dbReference type="EMBL" id="MBM2418292.1"/>
    </source>
</evidence>
<evidence type="ECO:0000313" key="4">
    <source>
        <dbReference type="Proteomes" id="UP000809440"/>
    </source>
</evidence>
<evidence type="ECO:0000313" key="3">
    <source>
        <dbReference type="Proteomes" id="UP000755667"/>
    </source>
</evidence>
<comment type="caution">
    <text evidence="1">The sequence shown here is derived from an EMBL/GenBank/DDBJ whole genome shotgun (WGS) entry which is preliminary data.</text>
</comment>
<protein>
    <submittedName>
        <fullName evidence="1">Uncharacterized protein</fullName>
    </submittedName>
</protein>
<evidence type="ECO:0000313" key="1">
    <source>
        <dbReference type="EMBL" id="MBM2413623.1"/>
    </source>
</evidence>
<sequence>MTDTVQTVLDLRLSLKEHARGDLIIIQTWYLDETKQPCLVILPRQAYRAQGRVIPCIVLQSSAWRWDEVTGDPVYAFDNARAFARTLGFNDNDPMTIFHITQAVQGLLGDLVLQMPYERYAALEGVADVTITDTDGKTRHQEVKDYVH</sequence>
<gene>
    <name evidence="1" type="ORF">JQX41_15005</name>
    <name evidence="2" type="ORF">JQX48_15015</name>
</gene>
<dbReference type="EMBL" id="JAFBXF010000010">
    <property type="protein sequence ID" value="MBM2418292.1"/>
    <property type="molecule type" value="Genomic_DNA"/>
</dbReference>
<accession>A0A9Q2NZ61</accession>
<dbReference type="RefSeq" id="WP_138487943.1">
    <property type="nucleotide sequence ID" value="NZ_JAFBWU010000010.1"/>
</dbReference>
<dbReference type="Proteomes" id="UP000809440">
    <property type="component" value="Unassembled WGS sequence"/>
</dbReference>